<dbReference type="PANTHER" id="PTHR42718:SF46">
    <property type="entry name" value="BLR6921 PROTEIN"/>
    <property type="match status" value="1"/>
</dbReference>
<reference evidence="8 9" key="1">
    <citation type="submission" date="2023-10" db="EMBL/GenBank/DDBJ databases">
        <title>Development of a sustainable strategy for remediation of hydrocarbon-contaminated territories based on the waste exchange concept.</title>
        <authorList>
            <person name="Krivoruchko A."/>
        </authorList>
    </citation>
    <scope>NUCLEOTIDE SEQUENCE [LARGE SCALE GENOMIC DNA]</scope>
    <source>
        <strain evidence="8 9">IEGM 1322</strain>
    </source>
</reference>
<dbReference type="SUPFAM" id="SSF103473">
    <property type="entry name" value="MFS general substrate transporter"/>
    <property type="match status" value="1"/>
</dbReference>
<dbReference type="InterPro" id="IPR011701">
    <property type="entry name" value="MFS"/>
</dbReference>
<feature type="transmembrane region" description="Helical" evidence="7">
    <location>
        <begin position="78"/>
        <end position="99"/>
    </location>
</feature>
<feature type="transmembrane region" description="Helical" evidence="7">
    <location>
        <begin position="111"/>
        <end position="132"/>
    </location>
</feature>
<evidence type="ECO:0000256" key="5">
    <source>
        <dbReference type="ARBA" id="ARBA00022989"/>
    </source>
</evidence>
<accession>A0ABU4B5P8</accession>
<keyword evidence="6 7" id="KW-0472">Membrane</keyword>
<evidence type="ECO:0000256" key="2">
    <source>
        <dbReference type="ARBA" id="ARBA00022448"/>
    </source>
</evidence>
<feature type="transmembrane region" description="Helical" evidence="7">
    <location>
        <begin position="217"/>
        <end position="233"/>
    </location>
</feature>
<evidence type="ECO:0000256" key="1">
    <source>
        <dbReference type="ARBA" id="ARBA00004651"/>
    </source>
</evidence>
<organism evidence="8 9">
    <name type="scientific">Rhodococcus cercidiphylli</name>
    <dbReference type="NCBI Taxonomy" id="489916"/>
    <lineage>
        <taxon>Bacteria</taxon>
        <taxon>Bacillati</taxon>
        <taxon>Actinomycetota</taxon>
        <taxon>Actinomycetes</taxon>
        <taxon>Mycobacteriales</taxon>
        <taxon>Nocardiaceae</taxon>
        <taxon>Rhodococcus</taxon>
    </lineage>
</organism>
<gene>
    <name evidence="8" type="ORF">R3P95_24975</name>
</gene>
<keyword evidence="9" id="KW-1185">Reference proteome</keyword>
<dbReference type="EMBL" id="JAWLKE010000013">
    <property type="protein sequence ID" value="MDV6233815.1"/>
    <property type="molecule type" value="Genomic_DNA"/>
</dbReference>
<proteinExistence type="predicted"/>
<evidence type="ECO:0000256" key="7">
    <source>
        <dbReference type="SAM" id="Phobius"/>
    </source>
</evidence>
<comment type="subcellular location">
    <subcellularLocation>
        <location evidence="1">Cell membrane</location>
        <topology evidence="1">Multi-pass membrane protein</topology>
    </subcellularLocation>
</comment>
<evidence type="ECO:0000313" key="8">
    <source>
        <dbReference type="EMBL" id="MDV6233815.1"/>
    </source>
</evidence>
<evidence type="ECO:0000313" key="9">
    <source>
        <dbReference type="Proteomes" id="UP001185899"/>
    </source>
</evidence>
<dbReference type="RefSeq" id="WP_317549810.1">
    <property type="nucleotide sequence ID" value="NZ_JAWLKE010000013.1"/>
</dbReference>
<keyword evidence="3" id="KW-1003">Cell membrane</keyword>
<protein>
    <submittedName>
        <fullName evidence="8">MFS transporter</fullName>
    </submittedName>
</protein>
<evidence type="ECO:0000256" key="6">
    <source>
        <dbReference type="ARBA" id="ARBA00023136"/>
    </source>
</evidence>
<comment type="caution">
    <text evidence="8">The sequence shown here is derived from an EMBL/GenBank/DDBJ whole genome shotgun (WGS) entry which is preliminary data.</text>
</comment>
<feature type="transmembrane region" description="Helical" evidence="7">
    <location>
        <begin position="169"/>
        <end position="187"/>
    </location>
</feature>
<keyword evidence="4 7" id="KW-0812">Transmembrane</keyword>
<feature type="transmembrane region" description="Helical" evidence="7">
    <location>
        <begin position="39"/>
        <end position="57"/>
    </location>
</feature>
<evidence type="ECO:0000256" key="4">
    <source>
        <dbReference type="ARBA" id="ARBA00022692"/>
    </source>
</evidence>
<dbReference type="Proteomes" id="UP001185899">
    <property type="component" value="Unassembled WGS sequence"/>
</dbReference>
<feature type="transmembrane region" description="Helical" evidence="7">
    <location>
        <begin position="12"/>
        <end position="33"/>
    </location>
</feature>
<sequence>MGTEAHRPGLDIIGAAFGALALGASTVAVTRLGAGDSQALSLSTAVLAVAGSIGFVLRLRRSAAPLIPLRLFADRTVVAGNLLTLLTGAVFQIPIWLYLTYQMQQRLQLSPLRAAVGFLPLTTALVVVGIGVTPRLMRRCPSHLVAAAGATLAAAGLLGLAAASNSQGYFAAVGLPALLIGLGGGLLNTPLATAVTSGVTNSDAGAASGLMNTSKQFGGAMGLALLTIVAGLTDFRFAYSAMAAAMALTAVCSVVFLRTPSSKVRY</sequence>
<feature type="transmembrane region" description="Helical" evidence="7">
    <location>
        <begin position="144"/>
        <end position="163"/>
    </location>
</feature>
<dbReference type="Pfam" id="PF07690">
    <property type="entry name" value="MFS_1"/>
    <property type="match status" value="1"/>
</dbReference>
<keyword evidence="5 7" id="KW-1133">Transmembrane helix</keyword>
<dbReference type="Gene3D" id="1.20.1250.20">
    <property type="entry name" value="MFS general substrate transporter like domains"/>
    <property type="match status" value="1"/>
</dbReference>
<dbReference type="InterPro" id="IPR036259">
    <property type="entry name" value="MFS_trans_sf"/>
</dbReference>
<dbReference type="PANTHER" id="PTHR42718">
    <property type="entry name" value="MAJOR FACILITATOR SUPERFAMILY MULTIDRUG TRANSPORTER MFSC"/>
    <property type="match status" value="1"/>
</dbReference>
<evidence type="ECO:0000256" key="3">
    <source>
        <dbReference type="ARBA" id="ARBA00022475"/>
    </source>
</evidence>
<feature type="transmembrane region" description="Helical" evidence="7">
    <location>
        <begin position="239"/>
        <end position="257"/>
    </location>
</feature>
<keyword evidence="2" id="KW-0813">Transport</keyword>
<name>A0ABU4B5P8_9NOCA</name>